<evidence type="ECO:0000313" key="3">
    <source>
        <dbReference type="Proteomes" id="UP000066014"/>
    </source>
</evidence>
<dbReference type="AlphaFoldDB" id="A0A060NNS0"/>
<evidence type="ECO:0000256" key="1">
    <source>
        <dbReference type="SAM" id="MobiDB-lite"/>
    </source>
</evidence>
<dbReference type="EMBL" id="AP014569">
    <property type="protein sequence ID" value="BAO83015.1"/>
    <property type="molecule type" value="Genomic_DNA"/>
</dbReference>
<dbReference type="Proteomes" id="UP000066014">
    <property type="component" value="Chromosome"/>
</dbReference>
<evidence type="ECO:0000313" key="2">
    <source>
        <dbReference type="EMBL" id="BAO83015.1"/>
    </source>
</evidence>
<dbReference type="HOGENOM" id="CLU_2567969_0_0_4"/>
<accession>A0A060NNS0</accession>
<reference evidence="2 3" key="1">
    <citation type="journal article" date="2014" name="Nat. Commun.">
        <title>Physiological and genomic features of highly alkaliphilic hydrogen-utilizing Betaproteobacteria from a continental serpentinizing site.</title>
        <authorList>
            <person name="Suzuki S."/>
            <person name="Kuenen J.G."/>
            <person name="Schipper K."/>
            <person name="van der Velde S."/>
            <person name="Ishii S."/>
            <person name="Wu A."/>
            <person name="Sorokin D.Y."/>
            <person name="Tenney A."/>
            <person name="Meng X.Y."/>
            <person name="Morrill P.L."/>
            <person name="Kamagata Y."/>
            <person name="Muyzer G."/>
            <person name="Nealson K.H."/>
        </authorList>
    </citation>
    <scope>NUCLEOTIDE SEQUENCE [LARGE SCALE GENOMIC DNA]</scope>
    <source>
        <strain evidence="2 3">B1</strain>
    </source>
</reference>
<organism evidence="2 3">
    <name type="scientific">Serpentinimonas maccroryi</name>
    <dbReference type="NCBI Taxonomy" id="1458426"/>
    <lineage>
        <taxon>Bacteria</taxon>
        <taxon>Pseudomonadati</taxon>
        <taxon>Pseudomonadota</taxon>
        <taxon>Betaproteobacteria</taxon>
        <taxon>Burkholderiales</taxon>
        <taxon>Comamonadaceae</taxon>
        <taxon>Serpentinimonas</taxon>
    </lineage>
</organism>
<proteinExistence type="predicted"/>
<sequence length="81" mass="8515">MTQAFFDALVQMFEQALNIGGTNPPFVPTGEYPVGAGDNLAAAPPLQCKSSRLISPAHESARTDSARQAYKPSSGVLHGAR</sequence>
<dbReference type="STRING" id="1458426.SMCB_0787"/>
<protein>
    <submittedName>
        <fullName evidence="2">Glutamate synthase domain 2</fullName>
    </submittedName>
</protein>
<feature type="region of interest" description="Disordered" evidence="1">
    <location>
        <begin position="53"/>
        <end position="81"/>
    </location>
</feature>
<dbReference type="KEGG" id="cbab:SMCB_0787"/>
<keyword evidence="3" id="KW-1185">Reference proteome</keyword>
<gene>
    <name evidence="2" type="ORF">SMCB_0787</name>
</gene>
<name>A0A060NNS0_9BURK</name>